<keyword evidence="3" id="KW-1185">Reference proteome</keyword>
<accession>A0A3N9U9V8</accession>
<dbReference type="OrthoDB" id="2615349at2"/>
<protein>
    <submittedName>
        <fullName evidence="2">Uncharacterized protein</fullName>
    </submittedName>
</protein>
<name>A0A3N9U9V8_9BACI</name>
<reference evidence="2 3" key="1">
    <citation type="journal article" date="2013" name="J. Microbiol.">
        <title>Lysinibacillus chungkukjangi sp. nov., isolated from Chungkukjang, Korean fermented soybean food.</title>
        <authorList>
            <person name="Kim S.J."/>
            <person name="Jang Y.H."/>
            <person name="Hamada M."/>
            <person name="Ahn J.H."/>
            <person name="Weon H.Y."/>
            <person name="Suzuki K."/>
            <person name="Whang K.S."/>
            <person name="Kwon S.W."/>
        </authorList>
    </citation>
    <scope>NUCLEOTIDE SEQUENCE [LARGE SCALE GENOMIC DNA]</scope>
    <source>
        <strain evidence="2 3">MCCC 1A12701</strain>
    </source>
</reference>
<evidence type="ECO:0000256" key="1">
    <source>
        <dbReference type="SAM" id="MobiDB-lite"/>
    </source>
</evidence>
<comment type="caution">
    <text evidence="2">The sequence shown here is derived from an EMBL/GenBank/DDBJ whole genome shotgun (WGS) entry which is preliminary data.</text>
</comment>
<dbReference type="AlphaFoldDB" id="A0A3N9U9V8"/>
<feature type="compositionally biased region" description="Polar residues" evidence="1">
    <location>
        <begin position="50"/>
        <end position="61"/>
    </location>
</feature>
<gene>
    <name evidence="2" type="ORF">EBB45_17045</name>
</gene>
<sequence length="92" mass="11014">MYYLFHPIFPQLPYVYTNHYPVAQMHFVNPSLLYQENYQRNHQMDQPIVQRSNQPTNQPANEYQYPPVDPDLLYESANHTKKLMEDASKVLN</sequence>
<dbReference type="EMBL" id="RRCT01000022">
    <property type="protein sequence ID" value="RQW73358.1"/>
    <property type="molecule type" value="Genomic_DNA"/>
</dbReference>
<dbReference type="RefSeq" id="WP_124766552.1">
    <property type="nucleotide sequence ID" value="NZ_RRCT01000022.1"/>
</dbReference>
<proteinExistence type="predicted"/>
<feature type="region of interest" description="Disordered" evidence="1">
    <location>
        <begin position="50"/>
        <end position="69"/>
    </location>
</feature>
<dbReference type="Proteomes" id="UP000274033">
    <property type="component" value="Unassembled WGS sequence"/>
</dbReference>
<evidence type="ECO:0000313" key="2">
    <source>
        <dbReference type="EMBL" id="RQW73358.1"/>
    </source>
</evidence>
<organism evidence="2 3">
    <name type="scientific">Lysinibacillus composti</name>
    <dbReference type="NCBI Taxonomy" id="720633"/>
    <lineage>
        <taxon>Bacteria</taxon>
        <taxon>Bacillati</taxon>
        <taxon>Bacillota</taxon>
        <taxon>Bacilli</taxon>
        <taxon>Bacillales</taxon>
        <taxon>Bacillaceae</taxon>
        <taxon>Lysinibacillus</taxon>
    </lineage>
</organism>
<evidence type="ECO:0000313" key="3">
    <source>
        <dbReference type="Proteomes" id="UP000274033"/>
    </source>
</evidence>